<evidence type="ECO:0000313" key="2">
    <source>
        <dbReference type="Proteomes" id="UP000642094"/>
    </source>
</evidence>
<proteinExistence type="predicted"/>
<protein>
    <submittedName>
        <fullName evidence="1">Uncharacterized protein</fullName>
    </submittedName>
</protein>
<gene>
    <name evidence="1" type="ORF">H6F41_14595</name>
</gene>
<sequence>MLQTIEDNFTMKFLYQLANEDIWQKETCSIKSPQEFLRYIAKKLNVDSYLVNEDDLTKAVNLLTNHEKDKEKFFKAKSPMPNLPFVGFYKSPISDMANYHAGWLTLSNKLREQLSKL</sequence>
<dbReference type="Proteomes" id="UP000642094">
    <property type="component" value="Unassembled WGS sequence"/>
</dbReference>
<accession>A0ABR7ZZP3</accession>
<organism evidence="1 2">
    <name type="scientific">Pseudanabaena mucicola FACHB-723</name>
    <dbReference type="NCBI Taxonomy" id="2692860"/>
    <lineage>
        <taxon>Bacteria</taxon>
        <taxon>Bacillati</taxon>
        <taxon>Cyanobacteriota</taxon>
        <taxon>Cyanophyceae</taxon>
        <taxon>Pseudanabaenales</taxon>
        <taxon>Pseudanabaenaceae</taxon>
        <taxon>Pseudanabaena</taxon>
    </lineage>
</organism>
<keyword evidence="2" id="KW-1185">Reference proteome</keyword>
<comment type="caution">
    <text evidence="1">The sequence shown here is derived from an EMBL/GenBank/DDBJ whole genome shotgun (WGS) entry which is preliminary data.</text>
</comment>
<evidence type="ECO:0000313" key="1">
    <source>
        <dbReference type="EMBL" id="MBD2189367.1"/>
    </source>
</evidence>
<reference evidence="1 2" key="1">
    <citation type="journal article" date="2020" name="ISME J.">
        <title>Comparative genomics reveals insights into cyanobacterial evolution and habitat adaptation.</title>
        <authorList>
            <person name="Chen M.Y."/>
            <person name="Teng W.K."/>
            <person name="Zhao L."/>
            <person name="Hu C.X."/>
            <person name="Zhou Y.K."/>
            <person name="Han B.P."/>
            <person name="Song L.R."/>
            <person name="Shu W.S."/>
        </authorList>
    </citation>
    <scope>NUCLEOTIDE SEQUENCE [LARGE SCALE GENOMIC DNA]</scope>
    <source>
        <strain evidence="1 2">FACHB-723</strain>
    </source>
</reference>
<dbReference type="EMBL" id="JACJQB010000036">
    <property type="protein sequence ID" value="MBD2189367.1"/>
    <property type="molecule type" value="Genomic_DNA"/>
</dbReference>
<name>A0ABR7ZZP3_9CYAN</name>